<dbReference type="RefSeq" id="WP_183634638.1">
    <property type="nucleotide sequence ID" value="NZ_BAABLE010000011.1"/>
</dbReference>
<dbReference type="NCBIfam" id="TIGR02605">
    <property type="entry name" value="CxxC_CxxC_SSSS"/>
    <property type="match status" value="1"/>
</dbReference>
<evidence type="ECO:0000259" key="2">
    <source>
        <dbReference type="SMART" id="SM00834"/>
    </source>
</evidence>
<reference evidence="3 4" key="1">
    <citation type="submission" date="2020-08" db="EMBL/GenBank/DDBJ databases">
        <title>Genomic Encyclopedia of Type Strains, Phase IV (KMG-IV): sequencing the most valuable type-strain genomes for metagenomic binning, comparative biology and taxonomic classification.</title>
        <authorList>
            <person name="Goeker M."/>
        </authorList>
    </citation>
    <scope>NUCLEOTIDE SEQUENCE [LARGE SCALE GENOMIC DNA]</scope>
    <source>
        <strain evidence="3 4">DSM 106739</strain>
    </source>
</reference>
<feature type="domain" description="Putative regulatory protein FmdB zinc ribbon" evidence="2">
    <location>
        <begin position="1"/>
        <end position="41"/>
    </location>
</feature>
<keyword evidence="4" id="KW-1185">Reference proteome</keyword>
<accession>A0A840BPU6</accession>
<dbReference type="Proteomes" id="UP000561045">
    <property type="component" value="Unassembled WGS sequence"/>
</dbReference>
<gene>
    <name evidence="3" type="ORF">GGR36_002174</name>
</gene>
<sequence>MPLYDYECPDCGGFETLRSIASRDAPTFCPRCGTRASRVQTLSALSLMDGNTRSAHATNERARHEPKRSSTHVHGPGCGCGSGISKSTARAPDGSKSFPGKRPWMISH</sequence>
<dbReference type="AlphaFoldDB" id="A0A840BPU6"/>
<dbReference type="Gene3D" id="2.20.28.30">
    <property type="entry name" value="RNA polymerase ii, chain L"/>
    <property type="match status" value="1"/>
</dbReference>
<organism evidence="3 4">
    <name type="scientific">Niveibacterium umoris</name>
    <dbReference type="NCBI Taxonomy" id="1193620"/>
    <lineage>
        <taxon>Bacteria</taxon>
        <taxon>Pseudomonadati</taxon>
        <taxon>Pseudomonadota</taxon>
        <taxon>Betaproteobacteria</taxon>
        <taxon>Rhodocyclales</taxon>
        <taxon>Rhodocyclaceae</taxon>
        <taxon>Niveibacterium</taxon>
    </lineage>
</organism>
<evidence type="ECO:0000313" key="4">
    <source>
        <dbReference type="Proteomes" id="UP000561045"/>
    </source>
</evidence>
<protein>
    <submittedName>
        <fullName evidence="3">Putative FmdB family regulatory protein</fullName>
    </submittedName>
</protein>
<dbReference type="Pfam" id="PF09723">
    <property type="entry name" value="Zn_ribbon_8"/>
    <property type="match status" value="1"/>
</dbReference>
<dbReference type="EMBL" id="JACIET010000001">
    <property type="protein sequence ID" value="MBB4012866.1"/>
    <property type="molecule type" value="Genomic_DNA"/>
</dbReference>
<name>A0A840BPU6_9RHOO</name>
<comment type="caution">
    <text evidence="3">The sequence shown here is derived from an EMBL/GenBank/DDBJ whole genome shotgun (WGS) entry which is preliminary data.</text>
</comment>
<evidence type="ECO:0000256" key="1">
    <source>
        <dbReference type="SAM" id="MobiDB-lite"/>
    </source>
</evidence>
<feature type="region of interest" description="Disordered" evidence="1">
    <location>
        <begin position="49"/>
        <end position="108"/>
    </location>
</feature>
<dbReference type="SMART" id="SM00834">
    <property type="entry name" value="CxxC_CXXC_SSSS"/>
    <property type="match status" value="1"/>
</dbReference>
<proteinExistence type="predicted"/>
<dbReference type="InterPro" id="IPR013429">
    <property type="entry name" value="Regulatory_FmdB_Zinc_ribbon"/>
</dbReference>
<evidence type="ECO:0000313" key="3">
    <source>
        <dbReference type="EMBL" id="MBB4012866.1"/>
    </source>
</evidence>